<protein>
    <submittedName>
        <fullName evidence="2">Mediator of RNA polymerase II transcription subunit 30, putative</fullName>
    </submittedName>
</protein>
<evidence type="ECO:0000313" key="3">
    <source>
        <dbReference type="EnsemblPlants" id="KEH35706"/>
    </source>
</evidence>
<evidence type="ECO:0000313" key="2">
    <source>
        <dbReference type="EMBL" id="KEH35706.1"/>
    </source>
</evidence>
<feature type="compositionally biased region" description="Low complexity" evidence="1">
    <location>
        <begin position="51"/>
        <end position="66"/>
    </location>
</feature>
<reference evidence="2 4" key="1">
    <citation type="journal article" date="2011" name="Nature">
        <title>The Medicago genome provides insight into the evolution of rhizobial symbioses.</title>
        <authorList>
            <person name="Young N.D."/>
            <person name="Debelle F."/>
            <person name="Oldroyd G.E."/>
            <person name="Geurts R."/>
            <person name="Cannon S.B."/>
            <person name="Udvardi M.K."/>
            <person name="Benedito V.A."/>
            <person name="Mayer K.F."/>
            <person name="Gouzy J."/>
            <person name="Schoof H."/>
            <person name="Van de Peer Y."/>
            <person name="Proost S."/>
            <person name="Cook D.R."/>
            <person name="Meyers B.C."/>
            <person name="Spannagl M."/>
            <person name="Cheung F."/>
            <person name="De Mita S."/>
            <person name="Krishnakumar V."/>
            <person name="Gundlach H."/>
            <person name="Zhou S."/>
            <person name="Mudge J."/>
            <person name="Bharti A.K."/>
            <person name="Murray J.D."/>
            <person name="Naoumkina M.A."/>
            <person name="Rosen B."/>
            <person name="Silverstein K.A."/>
            <person name="Tang H."/>
            <person name="Rombauts S."/>
            <person name="Zhao P.X."/>
            <person name="Zhou P."/>
            <person name="Barbe V."/>
            <person name="Bardou P."/>
            <person name="Bechner M."/>
            <person name="Bellec A."/>
            <person name="Berger A."/>
            <person name="Berges H."/>
            <person name="Bidwell S."/>
            <person name="Bisseling T."/>
            <person name="Choisne N."/>
            <person name="Couloux A."/>
            <person name="Denny R."/>
            <person name="Deshpande S."/>
            <person name="Dai X."/>
            <person name="Doyle J.J."/>
            <person name="Dudez A.M."/>
            <person name="Farmer A.D."/>
            <person name="Fouteau S."/>
            <person name="Franken C."/>
            <person name="Gibelin C."/>
            <person name="Gish J."/>
            <person name="Goldstein S."/>
            <person name="Gonzalez A.J."/>
            <person name="Green P.J."/>
            <person name="Hallab A."/>
            <person name="Hartog M."/>
            <person name="Hua A."/>
            <person name="Humphray S.J."/>
            <person name="Jeong D.H."/>
            <person name="Jing Y."/>
            <person name="Jocker A."/>
            <person name="Kenton S.M."/>
            <person name="Kim D.J."/>
            <person name="Klee K."/>
            <person name="Lai H."/>
            <person name="Lang C."/>
            <person name="Lin S."/>
            <person name="Macmil S.L."/>
            <person name="Magdelenat G."/>
            <person name="Matthews L."/>
            <person name="McCorrison J."/>
            <person name="Monaghan E.L."/>
            <person name="Mun J.H."/>
            <person name="Najar F.Z."/>
            <person name="Nicholson C."/>
            <person name="Noirot C."/>
            <person name="O'Bleness M."/>
            <person name="Paule C.R."/>
            <person name="Poulain J."/>
            <person name="Prion F."/>
            <person name="Qin B."/>
            <person name="Qu C."/>
            <person name="Retzel E.F."/>
            <person name="Riddle C."/>
            <person name="Sallet E."/>
            <person name="Samain S."/>
            <person name="Samson N."/>
            <person name="Sanders I."/>
            <person name="Saurat O."/>
            <person name="Scarpelli C."/>
            <person name="Schiex T."/>
            <person name="Segurens B."/>
            <person name="Severin A.J."/>
            <person name="Sherrier D.J."/>
            <person name="Shi R."/>
            <person name="Sims S."/>
            <person name="Singer S.R."/>
            <person name="Sinharoy S."/>
            <person name="Sterck L."/>
            <person name="Viollet A."/>
            <person name="Wang B.B."/>
            <person name="Wang K."/>
            <person name="Wang M."/>
            <person name="Wang X."/>
            <person name="Warfsmann J."/>
            <person name="Weissenbach J."/>
            <person name="White D.D."/>
            <person name="White J.D."/>
            <person name="Wiley G.B."/>
            <person name="Wincker P."/>
            <person name="Xing Y."/>
            <person name="Yang L."/>
            <person name="Yao Z."/>
            <person name="Ying F."/>
            <person name="Zhai J."/>
            <person name="Zhou L."/>
            <person name="Zuber A."/>
            <person name="Denarie J."/>
            <person name="Dixon R.A."/>
            <person name="May G.D."/>
            <person name="Schwartz D.C."/>
            <person name="Rogers J."/>
            <person name="Quetier F."/>
            <person name="Town C.D."/>
            <person name="Roe B.A."/>
        </authorList>
    </citation>
    <scope>NUCLEOTIDE SEQUENCE [LARGE SCALE GENOMIC DNA]</scope>
    <source>
        <strain evidence="2">A17</strain>
        <strain evidence="3 4">cv. Jemalong A17</strain>
    </source>
</reference>
<keyword evidence="4" id="KW-1185">Reference proteome</keyword>
<dbReference type="HOGENOM" id="CLU_1820809_0_0_1"/>
<gene>
    <name evidence="3" type="primary">11434561</name>
    <name evidence="2" type="ordered locus">MTR_3g099130</name>
</gene>
<dbReference type="EMBL" id="CM001219">
    <property type="protein sequence ID" value="KEH35706.1"/>
    <property type="molecule type" value="Genomic_DNA"/>
</dbReference>
<dbReference type="Proteomes" id="UP000002051">
    <property type="component" value="Chromosome 3"/>
</dbReference>
<name>A0A072V1Y7_MEDTR</name>
<dbReference type="PANTHER" id="PTHR36406:SF2">
    <property type="entry name" value="MEDIATOR OF RNA POLYMERASE II TRANSCRIPTION SUBUNIT 30"/>
    <property type="match status" value="1"/>
</dbReference>
<sequence length="149" mass="15954">MEEQSINGTMSTKTTQDLAIEGHKYLEETIQHAFKILSSMNDELCNPVWWSTSPSSATSPNAPSSNGDANSENSGQHADGAAPSGGAGGALDEARLRYKDAVAGLRSVLAAIPNSQKELGNKNLHLKILIDQLRELITDISTWQSPFST</sequence>
<dbReference type="OrthoDB" id="532289at2759"/>
<evidence type="ECO:0000313" key="4">
    <source>
        <dbReference type="Proteomes" id="UP000002051"/>
    </source>
</evidence>
<accession>A0A072V1Y7</accession>
<dbReference type="PANTHER" id="PTHR36406">
    <property type="entry name" value="MEDIATOR OF RNA POLYMERASE II TRANSCRIPTION SUBUNIT 30"/>
    <property type="match status" value="1"/>
</dbReference>
<feature type="compositionally biased region" description="Polar residues" evidence="1">
    <location>
        <begin position="67"/>
        <end position="76"/>
    </location>
</feature>
<reference evidence="3" key="3">
    <citation type="submission" date="2015-04" db="UniProtKB">
        <authorList>
            <consortium name="EnsemblPlants"/>
        </authorList>
    </citation>
    <scope>IDENTIFICATION</scope>
    <source>
        <strain evidence="3">cv. Jemalong A17</strain>
    </source>
</reference>
<dbReference type="EnsemblPlants" id="KEH35706">
    <property type="protein sequence ID" value="KEH35706"/>
    <property type="gene ID" value="MTR_3g099130"/>
</dbReference>
<dbReference type="GO" id="GO:0016592">
    <property type="term" value="C:mediator complex"/>
    <property type="evidence" value="ECO:0007669"/>
    <property type="project" value="InterPro"/>
</dbReference>
<dbReference type="AlphaFoldDB" id="A0A072V1Y7"/>
<proteinExistence type="predicted"/>
<dbReference type="InterPro" id="IPR034568">
    <property type="entry name" value="MED30"/>
</dbReference>
<dbReference type="PaxDb" id="3880-AES73051"/>
<organism evidence="2 4">
    <name type="scientific">Medicago truncatula</name>
    <name type="common">Barrel medic</name>
    <name type="synonym">Medicago tribuloides</name>
    <dbReference type="NCBI Taxonomy" id="3880"/>
    <lineage>
        <taxon>Eukaryota</taxon>
        <taxon>Viridiplantae</taxon>
        <taxon>Streptophyta</taxon>
        <taxon>Embryophyta</taxon>
        <taxon>Tracheophyta</taxon>
        <taxon>Spermatophyta</taxon>
        <taxon>Magnoliopsida</taxon>
        <taxon>eudicotyledons</taxon>
        <taxon>Gunneridae</taxon>
        <taxon>Pentapetalae</taxon>
        <taxon>rosids</taxon>
        <taxon>fabids</taxon>
        <taxon>Fabales</taxon>
        <taxon>Fabaceae</taxon>
        <taxon>Papilionoideae</taxon>
        <taxon>50 kb inversion clade</taxon>
        <taxon>NPAAA clade</taxon>
        <taxon>Hologalegina</taxon>
        <taxon>IRL clade</taxon>
        <taxon>Trifolieae</taxon>
        <taxon>Medicago</taxon>
    </lineage>
</organism>
<reference evidence="2 4" key="2">
    <citation type="journal article" date="2014" name="BMC Genomics">
        <title>An improved genome release (version Mt4.0) for the model legume Medicago truncatula.</title>
        <authorList>
            <person name="Tang H."/>
            <person name="Krishnakumar V."/>
            <person name="Bidwell S."/>
            <person name="Rosen B."/>
            <person name="Chan A."/>
            <person name="Zhou S."/>
            <person name="Gentzbittel L."/>
            <person name="Childs K.L."/>
            <person name="Yandell M."/>
            <person name="Gundlach H."/>
            <person name="Mayer K.F."/>
            <person name="Schwartz D.C."/>
            <person name="Town C.D."/>
        </authorList>
    </citation>
    <scope>GENOME REANNOTATION</scope>
    <source>
        <strain evidence="2">A17</strain>
        <strain evidence="3 4">cv. Jemalong A17</strain>
    </source>
</reference>
<evidence type="ECO:0000256" key="1">
    <source>
        <dbReference type="SAM" id="MobiDB-lite"/>
    </source>
</evidence>
<feature type="region of interest" description="Disordered" evidence="1">
    <location>
        <begin position="48"/>
        <end position="90"/>
    </location>
</feature>
<dbReference type="eggNOG" id="ENOG502RY8Y">
    <property type="taxonomic scope" value="Eukaryota"/>
</dbReference>